<comment type="caution">
    <text evidence="1">The sequence shown here is derived from an EMBL/GenBank/DDBJ whole genome shotgun (WGS) entry which is preliminary data.</text>
</comment>
<keyword evidence="2" id="KW-1185">Reference proteome</keyword>
<accession>A0A844G4N8</accession>
<evidence type="ECO:0000313" key="2">
    <source>
        <dbReference type="Proteomes" id="UP000435649"/>
    </source>
</evidence>
<sequence>MTEPDGKTVLLLRNLKDAGCDTAMTEQFLAYEREKKTQAQRRLLLRQRNSLLRAVHENQERIDCLDFLLYSVEGKIKTAKGEK</sequence>
<dbReference type="AlphaFoldDB" id="A0A844G4N8"/>
<evidence type="ECO:0000313" key="1">
    <source>
        <dbReference type="EMBL" id="MST97468.1"/>
    </source>
</evidence>
<protein>
    <submittedName>
        <fullName evidence="1">Uncharacterized protein</fullName>
    </submittedName>
</protein>
<dbReference type="Proteomes" id="UP000435649">
    <property type="component" value="Unassembled WGS sequence"/>
</dbReference>
<proteinExistence type="predicted"/>
<dbReference type="EMBL" id="VUNS01000010">
    <property type="protein sequence ID" value="MST97468.1"/>
    <property type="molecule type" value="Genomic_DNA"/>
</dbReference>
<name>A0A844G4N8_9BACT</name>
<reference evidence="1 2" key="1">
    <citation type="submission" date="2019-08" db="EMBL/GenBank/DDBJ databases">
        <title>In-depth cultivation of the pig gut microbiome towards novel bacterial diversity and tailored functional studies.</title>
        <authorList>
            <person name="Wylensek D."/>
            <person name="Hitch T.C.A."/>
            <person name="Clavel T."/>
        </authorList>
    </citation>
    <scope>NUCLEOTIDE SEQUENCE [LARGE SCALE GENOMIC DNA]</scope>
    <source>
        <strain evidence="1 2">BBE-744-WT-12</strain>
    </source>
</reference>
<organism evidence="1 2">
    <name type="scientific">Victivallis lenta</name>
    <dbReference type="NCBI Taxonomy" id="2606640"/>
    <lineage>
        <taxon>Bacteria</taxon>
        <taxon>Pseudomonadati</taxon>
        <taxon>Lentisphaerota</taxon>
        <taxon>Lentisphaeria</taxon>
        <taxon>Victivallales</taxon>
        <taxon>Victivallaceae</taxon>
        <taxon>Victivallis</taxon>
    </lineage>
</organism>
<gene>
    <name evidence="1" type="ORF">FYJ85_10495</name>
</gene>
<dbReference type="RefSeq" id="WP_154418389.1">
    <property type="nucleotide sequence ID" value="NZ_VUNS01000010.1"/>
</dbReference>